<dbReference type="Pfam" id="PF20240">
    <property type="entry name" value="DUF6597"/>
    <property type="match status" value="1"/>
</dbReference>
<sequence length="297" mass="34388">MVSCRLAEETKVTMFKTFEAHPRLQAFILFYFELNWQKKQPNETIKHLSLPTGCSFMGFQSSGNMQIKIDEYTYTTERFYVNAQTTLPYYMCYSGNHLKAVVACLKPTALYHLFKIDVSTLINTGANPVSLFKGRLGASFQARFKTNTTAENIRELDALFIAQLNEVTPRFNFVDTTIDIIVQSKGEIKLKELIQKLQVSKRYFQKKFKAMVGIPPSVYMKIIRYNFIFSSLKEEELHYTSTSAPFYFYDSAHYSNDFKKYMGICPSQFNPEHYPFLKLTAIEKAVWINAFQSLATT</sequence>
<dbReference type="EMBL" id="QEHR01000002">
    <property type="protein sequence ID" value="PVW16264.1"/>
    <property type="molecule type" value="Genomic_DNA"/>
</dbReference>
<reference evidence="5 6" key="1">
    <citation type="submission" date="2018-04" db="EMBL/GenBank/DDBJ databases">
        <title>Marixanthomonas spongiae HN-E44 sp. nov., isolated from a marine sponge.</title>
        <authorList>
            <person name="Luo L."/>
            <person name="Zhuang L."/>
        </authorList>
    </citation>
    <scope>NUCLEOTIDE SEQUENCE [LARGE SCALE GENOMIC DNA]</scope>
    <source>
        <strain evidence="5 6">HN-E44</strain>
    </source>
</reference>
<keyword evidence="1" id="KW-0805">Transcription regulation</keyword>
<feature type="domain" description="HTH araC/xylS-type" evidence="4">
    <location>
        <begin position="172"/>
        <end position="272"/>
    </location>
</feature>
<protein>
    <recommendedName>
        <fullName evidence="4">HTH araC/xylS-type domain-containing protein</fullName>
    </recommendedName>
</protein>
<proteinExistence type="predicted"/>
<evidence type="ECO:0000256" key="2">
    <source>
        <dbReference type="ARBA" id="ARBA00023125"/>
    </source>
</evidence>
<dbReference type="GO" id="GO:0003700">
    <property type="term" value="F:DNA-binding transcription factor activity"/>
    <property type="evidence" value="ECO:0007669"/>
    <property type="project" value="InterPro"/>
</dbReference>
<dbReference type="PROSITE" id="PS01124">
    <property type="entry name" value="HTH_ARAC_FAMILY_2"/>
    <property type="match status" value="1"/>
</dbReference>
<evidence type="ECO:0000313" key="5">
    <source>
        <dbReference type="EMBL" id="PVW16264.1"/>
    </source>
</evidence>
<dbReference type="PANTHER" id="PTHR46796">
    <property type="entry name" value="HTH-TYPE TRANSCRIPTIONAL ACTIVATOR RHAS-RELATED"/>
    <property type="match status" value="1"/>
</dbReference>
<dbReference type="Proteomes" id="UP000245962">
    <property type="component" value="Unassembled WGS sequence"/>
</dbReference>
<keyword evidence="2" id="KW-0238">DNA-binding</keyword>
<gene>
    <name evidence="5" type="ORF">DDV96_03065</name>
</gene>
<evidence type="ECO:0000256" key="1">
    <source>
        <dbReference type="ARBA" id="ARBA00023015"/>
    </source>
</evidence>
<dbReference type="InterPro" id="IPR018060">
    <property type="entry name" value="HTH_AraC"/>
</dbReference>
<name>A0A2U0I5B9_9FLAO</name>
<dbReference type="OrthoDB" id="511992at2"/>
<organism evidence="5 6">
    <name type="scientific">Marixanthomonas spongiae</name>
    <dbReference type="NCBI Taxonomy" id="2174845"/>
    <lineage>
        <taxon>Bacteria</taxon>
        <taxon>Pseudomonadati</taxon>
        <taxon>Bacteroidota</taxon>
        <taxon>Flavobacteriia</taxon>
        <taxon>Flavobacteriales</taxon>
        <taxon>Flavobacteriaceae</taxon>
        <taxon>Marixanthomonas</taxon>
    </lineage>
</organism>
<keyword evidence="3" id="KW-0804">Transcription</keyword>
<dbReference type="InterPro" id="IPR046532">
    <property type="entry name" value="DUF6597"/>
</dbReference>
<evidence type="ECO:0000259" key="4">
    <source>
        <dbReference type="PROSITE" id="PS01124"/>
    </source>
</evidence>
<evidence type="ECO:0000256" key="3">
    <source>
        <dbReference type="ARBA" id="ARBA00023163"/>
    </source>
</evidence>
<keyword evidence="6" id="KW-1185">Reference proteome</keyword>
<dbReference type="InterPro" id="IPR050204">
    <property type="entry name" value="AraC_XylS_family_regulators"/>
</dbReference>
<dbReference type="PANTHER" id="PTHR46796:SF13">
    <property type="entry name" value="HTH-TYPE TRANSCRIPTIONAL ACTIVATOR RHAS"/>
    <property type="match status" value="1"/>
</dbReference>
<comment type="caution">
    <text evidence="5">The sequence shown here is derived from an EMBL/GenBank/DDBJ whole genome shotgun (WGS) entry which is preliminary data.</text>
</comment>
<dbReference type="SMART" id="SM00342">
    <property type="entry name" value="HTH_ARAC"/>
    <property type="match status" value="1"/>
</dbReference>
<evidence type="ECO:0000313" key="6">
    <source>
        <dbReference type="Proteomes" id="UP000245962"/>
    </source>
</evidence>
<dbReference type="Gene3D" id="1.10.10.60">
    <property type="entry name" value="Homeodomain-like"/>
    <property type="match status" value="1"/>
</dbReference>
<accession>A0A2U0I5B9</accession>
<dbReference type="Pfam" id="PF12833">
    <property type="entry name" value="HTH_18"/>
    <property type="match status" value="1"/>
</dbReference>
<dbReference type="GO" id="GO:0043565">
    <property type="term" value="F:sequence-specific DNA binding"/>
    <property type="evidence" value="ECO:0007669"/>
    <property type="project" value="InterPro"/>
</dbReference>
<dbReference type="AlphaFoldDB" id="A0A2U0I5B9"/>